<evidence type="ECO:0000313" key="2">
    <source>
        <dbReference type="Proteomes" id="UP000295258"/>
    </source>
</evidence>
<comment type="caution">
    <text evidence="1">The sequence shown here is derived from an EMBL/GenBank/DDBJ whole genome shotgun (WGS) entry which is preliminary data.</text>
</comment>
<keyword evidence="2" id="KW-1185">Reference proteome</keyword>
<dbReference type="EMBL" id="SMKO01000178">
    <property type="protein sequence ID" value="TDC94538.1"/>
    <property type="molecule type" value="Genomic_DNA"/>
</dbReference>
<dbReference type="AlphaFoldDB" id="A0A4R4UQG8"/>
<reference evidence="1 2" key="1">
    <citation type="submission" date="2019-03" db="EMBL/GenBank/DDBJ databases">
        <title>Draft genome sequences of novel Actinobacteria.</title>
        <authorList>
            <person name="Sahin N."/>
            <person name="Ay H."/>
            <person name="Saygin H."/>
        </authorList>
    </citation>
    <scope>NUCLEOTIDE SEQUENCE [LARGE SCALE GENOMIC DNA]</scope>
    <source>
        <strain evidence="1 2">KC310</strain>
    </source>
</reference>
<sequence length="112" mass="12484">MRHALTAVLERNSTFTADFVTEPYEAGWAAEARWFVRTLALEGDNPGLRLTAQISPDGLHWCDDDESAEQVATEPGLVSMRVREFGHWLRLRATLTGGDPKAKVLIYLALKS</sequence>
<organism evidence="1 2">
    <name type="scientific">Nonomuraea deserti</name>
    <dbReference type="NCBI Taxonomy" id="1848322"/>
    <lineage>
        <taxon>Bacteria</taxon>
        <taxon>Bacillati</taxon>
        <taxon>Actinomycetota</taxon>
        <taxon>Actinomycetes</taxon>
        <taxon>Streptosporangiales</taxon>
        <taxon>Streptosporangiaceae</taxon>
        <taxon>Nonomuraea</taxon>
    </lineage>
</organism>
<accession>A0A4R4UQG8</accession>
<name>A0A4R4UQG8_9ACTN</name>
<evidence type="ECO:0000313" key="1">
    <source>
        <dbReference type="EMBL" id="TDC94538.1"/>
    </source>
</evidence>
<protein>
    <submittedName>
        <fullName evidence="1">Uncharacterized protein</fullName>
    </submittedName>
</protein>
<proteinExistence type="predicted"/>
<dbReference type="Proteomes" id="UP000295258">
    <property type="component" value="Unassembled WGS sequence"/>
</dbReference>
<gene>
    <name evidence="1" type="ORF">E1292_39940</name>
</gene>